<dbReference type="SUPFAM" id="SSF161098">
    <property type="entry name" value="MetI-like"/>
    <property type="match status" value="1"/>
</dbReference>
<dbReference type="NCBIfam" id="TIGR01726">
    <property type="entry name" value="HEQRo_perm_3TM"/>
    <property type="match status" value="1"/>
</dbReference>
<evidence type="ECO:0000256" key="3">
    <source>
        <dbReference type="ARBA" id="ARBA00022448"/>
    </source>
</evidence>
<evidence type="ECO:0000256" key="2">
    <source>
        <dbReference type="ARBA" id="ARBA00010072"/>
    </source>
</evidence>
<dbReference type="GO" id="GO:0022857">
    <property type="term" value="F:transmembrane transporter activity"/>
    <property type="evidence" value="ECO:0007669"/>
    <property type="project" value="InterPro"/>
</dbReference>
<keyword evidence="6" id="KW-0029">Amino-acid transport</keyword>
<feature type="transmembrane region" description="Helical" evidence="12">
    <location>
        <begin position="189"/>
        <end position="208"/>
    </location>
</feature>
<feature type="transmembrane region" description="Helical" evidence="12">
    <location>
        <begin position="120"/>
        <end position="138"/>
    </location>
</feature>
<dbReference type="PANTHER" id="PTHR30614:SF1">
    <property type="entry name" value="GLUTAMATE_ASPARTATE IMPORT PERMEASE PROTEIN GLTK"/>
    <property type="match status" value="1"/>
</dbReference>
<dbReference type="RefSeq" id="WP_002718821.1">
    <property type="nucleotide sequence ID" value="NZ_UFSI01000001.1"/>
</dbReference>
<protein>
    <recommendedName>
        <fullName evidence="11">Glutamate/aspartate import permease protein GltK</fullName>
    </recommendedName>
</protein>
<sequence>MGFDVGVLLQHKELLFQGLIVSFQLTLSAIVGGMLIGTCLAMMRMSSIWIVSALAGGYVNFLRSLPLILVIFWFYVLTPKIVGHPIDAYSSVLIAFILFEAAYYCEIIRAGISSVKRGQVQAGLAMGFSYLSVMRYVILPQALRNMLPVLLTQAIIMFQDTSIVYVVGVRDFLTTADVVANSTNRPIELYTVVAITYLVICFAASQLVSRLQRRYAL</sequence>
<dbReference type="GO" id="GO:0043190">
    <property type="term" value="C:ATP-binding cassette (ABC) transporter complex"/>
    <property type="evidence" value="ECO:0007669"/>
    <property type="project" value="InterPro"/>
</dbReference>
<organism evidence="14 15">
    <name type="scientific">Afipia felis</name>
    <name type="common">Cat scratch disease bacillus</name>
    <dbReference type="NCBI Taxonomy" id="1035"/>
    <lineage>
        <taxon>Bacteria</taxon>
        <taxon>Pseudomonadati</taxon>
        <taxon>Pseudomonadota</taxon>
        <taxon>Alphaproteobacteria</taxon>
        <taxon>Hyphomicrobiales</taxon>
        <taxon>Nitrobacteraceae</taxon>
        <taxon>Afipia</taxon>
    </lineage>
</organism>
<reference evidence="14 15" key="1">
    <citation type="submission" date="2018-06" db="EMBL/GenBank/DDBJ databases">
        <authorList>
            <consortium name="Pathogen Informatics"/>
            <person name="Doyle S."/>
        </authorList>
    </citation>
    <scope>NUCLEOTIDE SEQUENCE [LARGE SCALE GENOMIC DNA]</scope>
    <source>
        <strain evidence="14 15">NCTC12722</strain>
    </source>
</reference>
<feature type="transmembrane region" description="Helical" evidence="12">
    <location>
        <begin position="14"/>
        <end position="36"/>
    </location>
</feature>
<dbReference type="OrthoDB" id="7190458at2"/>
<evidence type="ECO:0000256" key="10">
    <source>
        <dbReference type="ARBA" id="ARBA00062718"/>
    </source>
</evidence>
<dbReference type="CDD" id="cd06261">
    <property type="entry name" value="TM_PBP2"/>
    <property type="match status" value="1"/>
</dbReference>
<comment type="function">
    <text evidence="9">Part of the ABC transporter complex GltIJKL involved in glutamate and aspartate uptake. Probably responsible for the translocation of the substrate across the membrane.</text>
</comment>
<accession>A0A380W523</accession>
<feature type="transmembrane region" description="Helical" evidence="12">
    <location>
        <begin position="48"/>
        <end position="76"/>
    </location>
</feature>
<evidence type="ECO:0000256" key="1">
    <source>
        <dbReference type="ARBA" id="ARBA00004429"/>
    </source>
</evidence>
<name>A0A380W523_AFIFE</name>
<evidence type="ECO:0000256" key="9">
    <source>
        <dbReference type="ARBA" id="ARBA00060298"/>
    </source>
</evidence>
<dbReference type="InterPro" id="IPR043429">
    <property type="entry name" value="ArtM/GltK/GlnP/TcyL/YhdX-like"/>
</dbReference>
<proteinExistence type="inferred from homology"/>
<keyword evidence="8 12" id="KW-0472">Membrane</keyword>
<keyword evidence="5 12" id="KW-0812">Transmembrane</keyword>
<evidence type="ECO:0000256" key="5">
    <source>
        <dbReference type="ARBA" id="ARBA00022692"/>
    </source>
</evidence>
<dbReference type="Pfam" id="PF00528">
    <property type="entry name" value="BPD_transp_1"/>
    <property type="match status" value="1"/>
</dbReference>
<evidence type="ECO:0000256" key="12">
    <source>
        <dbReference type="RuleBase" id="RU363032"/>
    </source>
</evidence>
<dbReference type="PANTHER" id="PTHR30614">
    <property type="entry name" value="MEMBRANE COMPONENT OF AMINO ACID ABC TRANSPORTER"/>
    <property type="match status" value="1"/>
</dbReference>
<dbReference type="GO" id="GO:0006865">
    <property type="term" value="P:amino acid transport"/>
    <property type="evidence" value="ECO:0007669"/>
    <property type="project" value="UniProtKB-KW"/>
</dbReference>
<dbReference type="Gene3D" id="1.10.3720.10">
    <property type="entry name" value="MetI-like"/>
    <property type="match status" value="1"/>
</dbReference>
<evidence type="ECO:0000256" key="8">
    <source>
        <dbReference type="ARBA" id="ARBA00023136"/>
    </source>
</evidence>
<feature type="transmembrane region" description="Helical" evidence="12">
    <location>
        <begin position="88"/>
        <end position="108"/>
    </location>
</feature>
<gene>
    <name evidence="14" type="primary">gltK</name>
    <name evidence="14" type="ORF">NCTC12722_01224</name>
</gene>
<dbReference type="Proteomes" id="UP000254343">
    <property type="component" value="Unassembled WGS sequence"/>
</dbReference>
<dbReference type="FunFam" id="1.10.3720.10:FF:000006">
    <property type="entry name" value="Glutamate/aspartate ABC transporter, permease protein GltK"/>
    <property type="match status" value="1"/>
</dbReference>
<comment type="subcellular location">
    <subcellularLocation>
        <location evidence="1">Cell inner membrane</location>
        <topology evidence="1">Multi-pass membrane protein</topology>
    </subcellularLocation>
    <subcellularLocation>
        <location evidence="12">Cell membrane</location>
        <topology evidence="12">Multi-pass membrane protein</topology>
    </subcellularLocation>
</comment>
<evidence type="ECO:0000259" key="13">
    <source>
        <dbReference type="PROSITE" id="PS50928"/>
    </source>
</evidence>
<keyword evidence="7 12" id="KW-1133">Transmembrane helix</keyword>
<comment type="similarity">
    <text evidence="2">Belongs to the binding-protein-dependent transport system permease family. HisMQ subfamily.</text>
</comment>
<keyword evidence="4" id="KW-1003">Cell membrane</keyword>
<evidence type="ECO:0000256" key="4">
    <source>
        <dbReference type="ARBA" id="ARBA00022475"/>
    </source>
</evidence>
<dbReference type="InterPro" id="IPR010065">
    <property type="entry name" value="AA_ABC_transptr_permease_3TM"/>
</dbReference>
<dbReference type="InterPro" id="IPR035906">
    <property type="entry name" value="MetI-like_sf"/>
</dbReference>
<dbReference type="AlphaFoldDB" id="A0A380W523"/>
<evidence type="ECO:0000256" key="6">
    <source>
        <dbReference type="ARBA" id="ARBA00022970"/>
    </source>
</evidence>
<comment type="subunit">
    <text evidence="10">The complex is composed of two ATP-binding proteins (GltL), two transmembrane proteins (GltJ and GltK) and a solute-binding protein (GltI).</text>
</comment>
<evidence type="ECO:0000313" key="14">
    <source>
        <dbReference type="EMBL" id="SUU84041.1"/>
    </source>
</evidence>
<evidence type="ECO:0000256" key="11">
    <source>
        <dbReference type="ARBA" id="ARBA00073645"/>
    </source>
</evidence>
<feature type="domain" description="ABC transmembrane type-1" evidence="13">
    <location>
        <begin position="19"/>
        <end position="208"/>
    </location>
</feature>
<dbReference type="PROSITE" id="PS50928">
    <property type="entry name" value="ABC_TM1"/>
    <property type="match status" value="1"/>
</dbReference>
<dbReference type="EMBL" id="UIGB01000001">
    <property type="protein sequence ID" value="SUU84041.1"/>
    <property type="molecule type" value="Genomic_DNA"/>
</dbReference>
<dbReference type="InterPro" id="IPR000515">
    <property type="entry name" value="MetI-like"/>
</dbReference>
<evidence type="ECO:0000313" key="15">
    <source>
        <dbReference type="Proteomes" id="UP000254343"/>
    </source>
</evidence>
<keyword evidence="3 12" id="KW-0813">Transport</keyword>
<evidence type="ECO:0000256" key="7">
    <source>
        <dbReference type="ARBA" id="ARBA00022989"/>
    </source>
</evidence>